<proteinExistence type="inferred from homology"/>
<evidence type="ECO:0000256" key="1">
    <source>
        <dbReference type="ARBA" id="ARBA00007637"/>
    </source>
</evidence>
<protein>
    <submittedName>
        <fullName evidence="3">NAD-dependent epimerase/dehydratase family protein</fullName>
    </submittedName>
</protein>
<sequence>MRALVTGGAGFIGSHLTDALLAQGATVTVLDTLTSGRRERLPEDVDLRQIDITDAPAVTAVIKELRPEVVFHLAAQIDVRASVVDPAHDSAVNIGGTITLLEAARTVDARLVFASTGGALYGMDAPIPSDERVPPAPEAPYGTAKYCAEQYLALFNRLYGTRHIALRLGNVYGPRQDPAGEAGVISIFCGRVHEGQEPIVYGDGTQTRDYVYVGDVVTAFLAADASDQGGTWNIGTGRETSVLDLIKHIGQAAGRETAPSFAPARLGELQRSTLDATAARNDLGWFPLLSITEGIDRVYAWIREGRSDRTTP</sequence>
<feature type="domain" description="NAD-dependent epimerase/dehydratase" evidence="2">
    <location>
        <begin position="3"/>
        <end position="235"/>
    </location>
</feature>
<dbReference type="Gene3D" id="3.90.25.10">
    <property type="entry name" value="UDP-galactose 4-epimerase, domain 1"/>
    <property type="match status" value="1"/>
</dbReference>
<comment type="similarity">
    <text evidence="1">Belongs to the NAD(P)-dependent epimerase/dehydratase family.</text>
</comment>
<dbReference type="OrthoDB" id="3505012at2"/>
<evidence type="ECO:0000259" key="2">
    <source>
        <dbReference type="Pfam" id="PF01370"/>
    </source>
</evidence>
<evidence type="ECO:0000313" key="3">
    <source>
        <dbReference type="EMBL" id="TKK90355.1"/>
    </source>
</evidence>
<comment type="caution">
    <text evidence="3">The sequence shown here is derived from an EMBL/GenBank/DDBJ whole genome shotgun (WGS) entry which is preliminary data.</text>
</comment>
<gene>
    <name evidence="3" type="ORF">FDA94_04935</name>
</gene>
<dbReference type="EMBL" id="SZQA01000003">
    <property type="protein sequence ID" value="TKK90355.1"/>
    <property type="molecule type" value="Genomic_DNA"/>
</dbReference>
<dbReference type="Gene3D" id="3.40.50.720">
    <property type="entry name" value="NAD(P)-binding Rossmann-like Domain"/>
    <property type="match status" value="1"/>
</dbReference>
<evidence type="ECO:0000313" key="4">
    <source>
        <dbReference type="Proteomes" id="UP000308705"/>
    </source>
</evidence>
<name>A0A4U3MLF2_9ACTN</name>
<dbReference type="Pfam" id="PF01370">
    <property type="entry name" value="Epimerase"/>
    <property type="match status" value="1"/>
</dbReference>
<accession>A0A4U3MLF2</accession>
<keyword evidence="4" id="KW-1185">Reference proteome</keyword>
<dbReference type="Proteomes" id="UP000308705">
    <property type="component" value="Unassembled WGS sequence"/>
</dbReference>
<dbReference type="InterPro" id="IPR036291">
    <property type="entry name" value="NAD(P)-bd_dom_sf"/>
</dbReference>
<dbReference type="PANTHER" id="PTHR43000">
    <property type="entry name" value="DTDP-D-GLUCOSE 4,6-DEHYDRATASE-RELATED"/>
    <property type="match status" value="1"/>
</dbReference>
<dbReference type="AlphaFoldDB" id="A0A4U3MLF2"/>
<organism evidence="3 4">
    <name type="scientific">Herbidospora galbida</name>
    <dbReference type="NCBI Taxonomy" id="2575442"/>
    <lineage>
        <taxon>Bacteria</taxon>
        <taxon>Bacillati</taxon>
        <taxon>Actinomycetota</taxon>
        <taxon>Actinomycetes</taxon>
        <taxon>Streptosporangiales</taxon>
        <taxon>Streptosporangiaceae</taxon>
        <taxon>Herbidospora</taxon>
    </lineage>
</organism>
<dbReference type="InterPro" id="IPR001509">
    <property type="entry name" value="Epimerase_deHydtase"/>
</dbReference>
<dbReference type="SUPFAM" id="SSF51735">
    <property type="entry name" value="NAD(P)-binding Rossmann-fold domains"/>
    <property type="match status" value="1"/>
</dbReference>
<reference evidence="3 4" key="1">
    <citation type="submission" date="2019-04" db="EMBL/GenBank/DDBJ databases">
        <title>Herbidospora sp. NEAU-GS14.nov., a novel actinomycete isolated from soil.</title>
        <authorList>
            <person name="Han L."/>
        </authorList>
    </citation>
    <scope>NUCLEOTIDE SEQUENCE [LARGE SCALE GENOMIC DNA]</scope>
    <source>
        <strain evidence="3 4">NEAU-GS14</strain>
    </source>
</reference>
<dbReference type="RefSeq" id="WP_137245829.1">
    <property type="nucleotide sequence ID" value="NZ_SZQA01000003.1"/>
</dbReference>